<comment type="caution">
    <text evidence="2">The sequence shown here is derived from an EMBL/GenBank/DDBJ whole genome shotgun (WGS) entry which is preliminary data.</text>
</comment>
<dbReference type="VEuPathDB" id="VectorBase:HLOH_052499"/>
<accession>A0A9J6GC23</accession>
<feature type="region of interest" description="Disordered" evidence="1">
    <location>
        <begin position="192"/>
        <end position="231"/>
    </location>
</feature>
<evidence type="ECO:0000256" key="1">
    <source>
        <dbReference type="SAM" id="MobiDB-lite"/>
    </source>
</evidence>
<name>A0A9J6GC23_HAELO</name>
<protein>
    <recommendedName>
        <fullName evidence="4">Nucleic-acid-binding protein from mobile element jockey</fullName>
    </recommendedName>
</protein>
<evidence type="ECO:0000313" key="2">
    <source>
        <dbReference type="EMBL" id="KAH9371984.1"/>
    </source>
</evidence>
<organism evidence="2 3">
    <name type="scientific">Haemaphysalis longicornis</name>
    <name type="common">Bush tick</name>
    <dbReference type="NCBI Taxonomy" id="44386"/>
    <lineage>
        <taxon>Eukaryota</taxon>
        <taxon>Metazoa</taxon>
        <taxon>Ecdysozoa</taxon>
        <taxon>Arthropoda</taxon>
        <taxon>Chelicerata</taxon>
        <taxon>Arachnida</taxon>
        <taxon>Acari</taxon>
        <taxon>Parasitiformes</taxon>
        <taxon>Ixodida</taxon>
        <taxon>Ixodoidea</taxon>
        <taxon>Ixodidae</taxon>
        <taxon>Haemaphysalinae</taxon>
        <taxon>Haemaphysalis</taxon>
    </lineage>
</organism>
<dbReference type="AlphaFoldDB" id="A0A9J6GC23"/>
<reference evidence="2 3" key="1">
    <citation type="journal article" date="2020" name="Cell">
        <title>Large-Scale Comparative Analyses of Tick Genomes Elucidate Their Genetic Diversity and Vector Capacities.</title>
        <authorList>
            <consortium name="Tick Genome and Microbiome Consortium (TIGMIC)"/>
            <person name="Jia N."/>
            <person name="Wang J."/>
            <person name="Shi W."/>
            <person name="Du L."/>
            <person name="Sun Y."/>
            <person name="Zhan W."/>
            <person name="Jiang J.F."/>
            <person name="Wang Q."/>
            <person name="Zhang B."/>
            <person name="Ji P."/>
            <person name="Bell-Sakyi L."/>
            <person name="Cui X.M."/>
            <person name="Yuan T.T."/>
            <person name="Jiang B.G."/>
            <person name="Yang W.F."/>
            <person name="Lam T.T."/>
            <person name="Chang Q.C."/>
            <person name="Ding S.J."/>
            <person name="Wang X.J."/>
            <person name="Zhu J.G."/>
            <person name="Ruan X.D."/>
            <person name="Zhao L."/>
            <person name="Wei J.T."/>
            <person name="Ye R.Z."/>
            <person name="Que T.C."/>
            <person name="Du C.H."/>
            <person name="Zhou Y.H."/>
            <person name="Cheng J.X."/>
            <person name="Dai P.F."/>
            <person name="Guo W.B."/>
            <person name="Han X.H."/>
            <person name="Huang E.J."/>
            <person name="Li L.F."/>
            <person name="Wei W."/>
            <person name="Gao Y.C."/>
            <person name="Liu J.Z."/>
            <person name="Shao H.Z."/>
            <person name="Wang X."/>
            <person name="Wang C.C."/>
            <person name="Yang T.C."/>
            <person name="Huo Q.B."/>
            <person name="Li W."/>
            <person name="Chen H.Y."/>
            <person name="Chen S.E."/>
            <person name="Zhou L.G."/>
            <person name="Ni X.B."/>
            <person name="Tian J.H."/>
            <person name="Sheng Y."/>
            <person name="Liu T."/>
            <person name="Pan Y.S."/>
            <person name="Xia L.Y."/>
            <person name="Li J."/>
            <person name="Zhao F."/>
            <person name="Cao W.C."/>
        </authorList>
    </citation>
    <scope>NUCLEOTIDE SEQUENCE [LARGE SCALE GENOMIC DNA]</scope>
    <source>
        <strain evidence="2">HaeL-2018</strain>
    </source>
</reference>
<proteinExistence type="predicted"/>
<dbReference type="Proteomes" id="UP000821853">
    <property type="component" value="Chromosome 3"/>
</dbReference>
<feature type="compositionally biased region" description="Polar residues" evidence="1">
    <location>
        <begin position="197"/>
        <end position="209"/>
    </location>
</feature>
<evidence type="ECO:0008006" key="4">
    <source>
        <dbReference type="Google" id="ProtNLM"/>
    </source>
</evidence>
<dbReference type="OMA" id="PLREWRQ"/>
<gene>
    <name evidence="2" type="ORF">HPB48_013236</name>
</gene>
<dbReference type="EMBL" id="JABSTR010000005">
    <property type="protein sequence ID" value="KAH9371984.1"/>
    <property type="molecule type" value="Genomic_DNA"/>
</dbReference>
<keyword evidence="3" id="KW-1185">Reference proteome</keyword>
<sequence>MPEHSIIGYTWYLVFEYNETPIQCTKCQAFSHVAVTCTFSLRCARCADNHNRSACGVKNSRCANCTKQHDLTPLNCPVRRKENAITDVRSTKKTNYKSAKVTSQKHCGTTTKDTPKRNIKTPDGYTSVNVDKYFSPLPLREWRQSVKLHTKSTPPQPPLEAACIAAPPDLPVHISPVVPSVASPAAALTSPKAKQTAFPTSRETRNTGLAKSPHRACVRGRQPETSSQQSMGKLSSLILSITQTMRTLLASFSSPEAEALITLIGSAARFLTQWL</sequence>
<evidence type="ECO:0000313" key="3">
    <source>
        <dbReference type="Proteomes" id="UP000821853"/>
    </source>
</evidence>